<sequence>MANTPVTEPKRRFSVVVIGGGIGGLAAAIGLRLSGQQVTVVEQRAKYLGETGSVRQGLNQTANSKICLYALGLEEAFHKIADSSYDVKVKRYSDGQTINAITKKRSFSMVHREDLLRILYQRAVEVGVEIITGETFESLEDTTQQVNIQFRGGRTLQADLVVGADGIHSKVRKFIPSARNANAQPTGDCCFLVDVPKSIMDKSPSTAALYKSGEDPFHFTVGPGRCIVSWTITTRELYHLQLCDFQYGDGKAYGLSEKDESPFVSTFTNMPAFRERWSDFDEAIRTLLNETNVCTKWRIAETPLSMPWWSPTNRIVLIGDAAHTFEPFAGQGAAMAIEDATVLSRLIARASRDPSISLNDILTAYETIRRPRVNGIRQIVKANVAIFSLADGEKQAERDRNIGKKGFSMVNDEVAGRKGPYRGNAKWSTEQSYAFTEGYDAIKEADGYQFGRQGGGMRESHI</sequence>
<keyword evidence="4" id="KW-0560">Oxidoreductase</keyword>
<dbReference type="EMBL" id="ML993582">
    <property type="protein sequence ID" value="KAF2171926.1"/>
    <property type="molecule type" value="Genomic_DNA"/>
</dbReference>
<dbReference type="GO" id="GO:0004497">
    <property type="term" value="F:monooxygenase activity"/>
    <property type="evidence" value="ECO:0007669"/>
    <property type="project" value="UniProtKB-KW"/>
</dbReference>
<evidence type="ECO:0000256" key="5">
    <source>
        <dbReference type="ARBA" id="ARBA00023033"/>
    </source>
</evidence>
<evidence type="ECO:0000259" key="7">
    <source>
        <dbReference type="Pfam" id="PF01494"/>
    </source>
</evidence>
<dbReference type="PANTHER" id="PTHR13789">
    <property type="entry name" value="MONOOXYGENASE"/>
    <property type="match status" value="1"/>
</dbReference>
<evidence type="ECO:0000313" key="9">
    <source>
        <dbReference type="Proteomes" id="UP000799537"/>
    </source>
</evidence>
<feature type="domain" description="FAD-binding" evidence="7">
    <location>
        <begin position="313"/>
        <end position="375"/>
    </location>
</feature>
<proteinExistence type="inferred from homology"/>
<dbReference type="RefSeq" id="XP_033672815.1">
    <property type="nucleotide sequence ID" value="XM_033804376.1"/>
</dbReference>
<dbReference type="GO" id="GO:0071949">
    <property type="term" value="F:FAD binding"/>
    <property type="evidence" value="ECO:0007669"/>
    <property type="project" value="InterPro"/>
</dbReference>
<evidence type="ECO:0000256" key="2">
    <source>
        <dbReference type="ARBA" id="ARBA00022630"/>
    </source>
</evidence>
<dbReference type="InterPro" id="IPR002938">
    <property type="entry name" value="FAD-bd"/>
</dbReference>
<feature type="domain" description="FAD-binding" evidence="7">
    <location>
        <begin position="13"/>
        <end position="195"/>
    </location>
</feature>
<organism evidence="8 9">
    <name type="scientific">Zasmidium cellare ATCC 36951</name>
    <dbReference type="NCBI Taxonomy" id="1080233"/>
    <lineage>
        <taxon>Eukaryota</taxon>
        <taxon>Fungi</taxon>
        <taxon>Dikarya</taxon>
        <taxon>Ascomycota</taxon>
        <taxon>Pezizomycotina</taxon>
        <taxon>Dothideomycetes</taxon>
        <taxon>Dothideomycetidae</taxon>
        <taxon>Mycosphaerellales</taxon>
        <taxon>Mycosphaerellaceae</taxon>
        <taxon>Zasmidium</taxon>
    </lineage>
</organism>
<keyword evidence="6" id="KW-0812">Transmembrane</keyword>
<evidence type="ECO:0000313" key="8">
    <source>
        <dbReference type="EMBL" id="KAF2171926.1"/>
    </source>
</evidence>
<evidence type="ECO:0000256" key="4">
    <source>
        <dbReference type="ARBA" id="ARBA00023002"/>
    </source>
</evidence>
<dbReference type="PRINTS" id="PR00420">
    <property type="entry name" value="RNGMNOXGNASE"/>
</dbReference>
<keyword evidence="6" id="KW-1133">Transmembrane helix</keyword>
<keyword evidence="6" id="KW-0472">Membrane</keyword>
<accession>A0A6A6D2R0</accession>
<keyword evidence="5" id="KW-0503">Monooxygenase</keyword>
<dbReference type="Gene3D" id="3.50.50.60">
    <property type="entry name" value="FAD/NAD(P)-binding domain"/>
    <property type="match status" value="1"/>
</dbReference>
<comment type="similarity">
    <text evidence="1">Belongs to the paxM FAD-dependent monooxygenase family.</text>
</comment>
<dbReference type="PANTHER" id="PTHR13789:SF309">
    <property type="entry name" value="PUTATIVE (AFU_ORTHOLOGUE AFUA_6G14510)-RELATED"/>
    <property type="match status" value="1"/>
</dbReference>
<keyword evidence="9" id="KW-1185">Reference proteome</keyword>
<name>A0A6A6D2R0_ZASCE</name>
<keyword evidence="3" id="KW-0274">FAD</keyword>
<keyword evidence="2" id="KW-0285">Flavoprotein</keyword>
<evidence type="ECO:0000256" key="1">
    <source>
        <dbReference type="ARBA" id="ARBA00007992"/>
    </source>
</evidence>
<dbReference type="OrthoDB" id="16820at2759"/>
<reference evidence="8" key="1">
    <citation type="journal article" date="2020" name="Stud. Mycol.">
        <title>101 Dothideomycetes genomes: a test case for predicting lifestyles and emergence of pathogens.</title>
        <authorList>
            <person name="Haridas S."/>
            <person name="Albert R."/>
            <person name="Binder M."/>
            <person name="Bloem J."/>
            <person name="Labutti K."/>
            <person name="Salamov A."/>
            <person name="Andreopoulos B."/>
            <person name="Baker S."/>
            <person name="Barry K."/>
            <person name="Bills G."/>
            <person name="Bluhm B."/>
            <person name="Cannon C."/>
            <person name="Castanera R."/>
            <person name="Culley D."/>
            <person name="Daum C."/>
            <person name="Ezra D."/>
            <person name="Gonzalez J."/>
            <person name="Henrissat B."/>
            <person name="Kuo A."/>
            <person name="Liang C."/>
            <person name="Lipzen A."/>
            <person name="Lutzoni F."/>
            <person name="Magnuson J."/>
            <person name="Mondo S."/>
            <person name="Nolan M."/>
            <person name="Ohm R."/>
            <person name="Pangilinan J."/>
            <person name="Park H.-J."/>
            <person name="Ramirez L."/>
            <person name="Alfaro M."/>
            <person name="Sun H."/>
            <person name="Tritt A."/>
            <person name="Yoshinaga Y."/>
            <person name="Zwiers L.-H."/>
            <person name="Turgeon B."/>
            <person name="Goodwin S."/>
            <person name="Spatafora J."/>
            <person name="Crous P."/>
            <person name="Grigoriev I."/>
        </authorList>
    </citation>
    <scope>NUCLEOTIDE SEQUENCE</scope>
    <source>
        <strain evidence="8">ATCC 36951</strain>
    </source>
</reference>
<evidence type="ECO:0000256" key="6">
    <source>
        <dbReference type="SAM" id="Phobius"/>
    </source>
</evidence>
<dbReference type="SUPFAM" id="SSF51905">
    <property type="entry name" value="FAD/NAD(P)-binding domain"/>
    <property type="match status" value="1"/>
</dbReference>
<evidence type="ECO:0000256" key="3">
    <source>
        <dbReference type="ARBA" id="ARBA00022827"/>
    </source>
</evidence>
<dbReference type="InterPro" id="IPR036188">
    <property type="entry name" value="FAD/NAD-bd_sf"/>
</dbReference>
<gene>
    <name evidence="8" type="ORF">M409DRAFT_18157</name>
</gene>
<dbReference type="InterPro" id="IPR050493">
    <property type="entry name" value="FAD-dep_Monooxygenase_BioMet"/>
</dbReference>
<dbReference type="AlphaFoldDB" id="A0A6A6D2R0"/>
<feature type="transmembrane region" description="Helical" evidence="6">
    <location>
        <begin position="12"/>
        <end position="33"/>
    </location>
</feature>
<dbReference type="GeneID" id="54557648"/>
<protein>
    <recommendedName>
        <fullName evidence="7">FAD-binding domain-containing protein</fullName>
    </recommendedName>
</protein>
<dbReference type="Pfam" id="PF01494">
    <property type="entry name" value="FAD_binding_3"/>
    <property type="match status" value="2"/>
</dbReference>
<dbReference type="Proteomes" id="UP000799537">
    <property type="component" value="Unassembled WGS sequence"/>
</dbReference>